<dbReference type="EMBL" id="LODT01000021">
    <property type="protein sequence ID" value="KYQ96912.1"/>
    <property type="molecule type" value="Genomic_DNA"/>
</dbReference>
<dbReference type="FunFam" id="3.40.50.720:FF:001447">
    <property type="entry name" value="Methylenetetrahydrofolate dehydrogenase"/>
    <property type="match status" value="1"/>
</dbReference>
<evidence type="ECO:0000313" key="5">
    <source>
        <dbReference type="Proteomes" id="UP000076078"/>
    </source>
</evidence>
<feature type="domain" description="Tetrahydrofolate dehydrogenase/cyclohydrolase NAD(P)-binding" evidence="3">
    <location>
        <begin position="150"/>
        <end position="269"/>
    </location>
</feature>
<dbReference type="FunCoup" id="A0A151ZSJ1">
    <property type="interactions" value="122"/>
</dbReference>
<evidence type="ECO:0000313" key="4">
    <source>
        <dbReference type="EMBL" id="KYQ96912.1"/>
    </source>
</evidence>
<dbReference type="GO" id="GO:0005829">
    <property type="term" value="C:cytosol"/>
    <property type="evidence" value="ECO:0007669"/>
    <property type="project" value="TreeGrafter"/>
</dbReference>
<dbReference type="SUPFAM" id="SSF51735">
    <property type="entry name" value="NAD(P)-binding Rossmann-fold domains"/>
    <property type="match status" value="1"/>
</dbReference>
<keyword evidence="1" id="KW-0554">One-carbon metabolism</keyword>
<keyword evidence="5" id="KW-1185">Reference proteome</keyword>
<sequence length="320" mass="36041">MEEYKDIVHQKKGKVDVTPIATFYRNEVKQCIEKDSLKLKIVAFLTTNDQGALDYSKWTKLACNKDGIEFELRKVERVDLEDLILEANKDDSVHGIMVYYPVFGGMLDGYLQDVVTPEKDIEGLSTRNRFNLYHNIRYLDDKQTKKCVIPCTPLAIVKIIENLGIYDKSLPLGEHLKGKVITVVNRSEIVGRPLSAMLANDGALVHSIDINGTILFQKGKREGTIKMSETDVPKEESIQKCDILILGVPSPNYKVNSDLVKEGTIVINFAGCLNVEEDIQSKCILVPTIGKVTISMLERNLLRLYSHSFTSTLYTQQPSK</sequence>
<dbReference type="GO" id="GO:0009113">
    <property type="term" value="P:purine nucleobase biosynthetic process"/>
    <property type="evidence" value="ECO:0007669"/>
    <property type="project" value="TreeGrafter"/>
</dbReference>
<dbReference type="STRING" id="361077.A0A151ZSJ1"/>
<dbReference type="Pfam" id="PF02882">
    <property type="entry name" value="THF_DHG_CYH_C"/>
    <property type="match status" value="1"/>
</dbReference>
<dbReference type="PRINTS" id="PR00085">
    <property type="entry name" value="THFDHDRGNASE"/>
</dbReference>
<dbReference type="InterPro" id="IPR000672">
    <property type="entry name" value="THF_DH/CycHdrlase"/>
</dbReference>
<gene>
    <name evidence="4" type="ORF">DLAC_04231</name>
</gene>
<dbReference type="Gene3D" id="3.40.50.10860">
    <property type="entry name" value="Leucine Dehydrogenase, chain A, domain 1"/>
    <property type="match status" value="1"/>
</dbReference>
<feature type="domain" description="Tetrahydrofolate dehydrogenase/cyclohydrolase catalytic" evidence="2">
    <location>
        <begin position="16"/>
        <end position="122"/>
    </location>
</feature>
<organism evidence="4 5">
    <name type="scientific">Tieghemostelium lacteum</name>
    <name type="common">Slime mold</name>
    <name type="synonym">Dictyostelium lacteum</name>
    <dbReference type="NCBI Taxonomy" id="361077"/>
    <lineage>
        <taxon>Eukaryota</taxon>
        <taxon>Amoebozoa</taxon>
        <taxon>Evosea</taxon>
        <taxon>Eumycetozoa</taxon>
        <taxon>Dictyostelia</taxon>
        <taxon>Dictyosteliales</taxon>
        <taxon>Raperosteliaceae</taxon>
        <taxon>Tieghemostelium</taxon>
    </lineage>
</organism>
<dbReference type="SUPFAM" id="SSF53223">
    <property type="entry name" value="Aminoacid dehydrogenase-like, N-terminal domain"/>
    <property type="match status" value="1"/>
</dbReference>
<dbReference type="Proteomes" id="UP000076078">
    <property type="component" value="Unassembled WGS sequence"/>
</dbReference>
<dbReference type="PANTHER" id="PTHR48099">
    <property type="entry name" value="C-1-TETRAHYDROFOLATE SYNTHASE, CYTOPLASMIC-RELATED"/>
    <property type="match status" value="1"/>
</dbReference>
<evidence type="ECO:0000259" key="3">
    <source>
        <dbReference type="Pfam" id="PF02882"/>
    </source>
</evidence>
<dbReference type="Pfam" id="PF00763">
    <property type="entry name" value="THF_DHG_CYH"/>
    <property type="match status" value="1"/>
</dbReference>
<evidence type="ECO:0000259" key="2">
    <source>
        <dbReference type="Pfam" id="PF00763"/>
    </source>
</evidence>
<dbReference type="AlphaFoldDB" id="A0A151ZSJ1"/>
<name>A0A151ZSJ1_TIELA</name>
<dbReference type="InParanoid" id="A0A151ZSJ1"/>
<protein>
    <submittedName>
        <fullName evidence="4">Methylenetetrahydrofolate dehydrogenase (NAD+)</fullName>
    </submittedName>
</protein>
<dbReference type="GO" id="GO:0004487">
    <property type="term" value="F:methylenetetrahydrofolate dehydrogenase (NAD+) activity"/>
    <property type="evidence" value="ECO:0007669"/>
    <property type="project" value="TreeGrafter"/>
</dbReference>
<dbReference type="PANTHER" id="PTHR48099:SF3">
    <property type="entry name" value="METHYLENETETRAHYDROFOLATE DEHYDROGENASE [NAD(+)]"/>
    <property type="match status" value="1"/>
</dbReference>
<dbReference type="GO" id="GO:0004488">
    <property type="term" value="F:methylenetetrahydrofolate dehydrogenase (NADP+) activity"/>
    <property type="evidence" value="ECO:0007669"/>
    <property type="project" value="InterPro"/>
</dbReference>
<dbReference type="InterPro" id="IPR036291">
    <property type="entry name" value="NAD(P)-bd_dom_sf"/>
</dbReference>
<proteinExistence type="predicted"/>
<reference evidence="4 5" key="1">
    <citation type="submission" date="2015-12" db="EMBL/GenBank/DDBJ databases">
        <title>Dictyostelia acquired genes for synthesis and detection of signals that induce cell-type specialization by lateral gene transfer from prokaryotes.</title>
        <authorList>
            <person name="Gloeckner G."/>
            <person name="Schaap P."/>
        </authorList>
    </citation>
    <scope>NUCLEOTIDE SEQUENCE [LARGE SCALE GENOMIC DNA]</scope>
    <source>
        <strain evidence="4 5">TK</strain>
    </source>
</reference>
<dbReference type="InterPro" id="IPR020631">
    <property type="entry name" value="THF_DH/CycHdrlase_NAD-bd_dom"/>
</dbReference>
<evidence type="ECO:0000256" key="1">
    <source>
        <dbReference type="ARBA" id="ARBA00022563"/>
    </source>
</evidence>
<dbReference type="InterPro" id="IPR046346">
    <property type="entry name" value="Aminoacid_DH-like_N_sf"/>
</dbReference>
<dbReference type="OrthoDB" id="41403at2759"/>
<dbReference type="GO" id="GO:0006730">
    <property type="term" value="P:one-carbon metabolic process"/>
    <property type="evidence" value="ECO:0007669"/>
    <property type="project" value="UniProtKB-KW"/>
</dbReference>
<dbReference type="InterPro" id="IPR020630">
    <property type="entry name" value="THF_DH/CycHdrlase_cat_dom"/>
</dbReference>
<dbReference type="Gene3D" id="3.40.50.720">
    <property type="entry name" value="NAD(P)-binding Rossmann-like Domain"/>
    <property type="match status" value="1"/>
</dbReference>
<comment type="caution">
    <text evidence="4">The sequence shown here is derived from an EMBL/GenBank/DDBJ whole genome shotgun (WGS) entry which is preliminary data.</text>
</comment>
<dbReference type="OMA" id="CKVITAE"/>
<accession>A0A151ZSJ1</accession>